<evidence type="ECO:0000256" key="4">
    <source>
        <dbReference type="PROSITE-ProRule" id="PRU00182"/>
    </source>
</evidence>
<dbReference type="PIRSF" id="PIRSF016821">
    <property type="entry name" value="HSP15"/>
    <property type="match status" value="1"/>
</dbReference>
<gene>
    <name evidence="6" type="ORF">ABHF33_16875</name>
</gene>
<dbReference type="EMBL" id="CP157355">
    <property type="protein sequence ID" value="XBM00701.1"/>
    <property type="molecule type" value="Genomic_DNA"/>
</dbReference>
<dbReference type="GO" id="GO:0043023">
    <property type="term" value="F:ribosomal large subunit binding"/>
    <property type="evidence" value="ECO:0007669"/>
    <property type="project" value="InterPro"/>
</dbReference>
<evidence type="ECO:0000256" key="3">
    <source>
        <dbReference type="ARBA" id="ARBA00023125"/>
    </source>
</evidence>
<dbReference type="InterPro" id="IPR036986">
    <property type="entry name" value="S4_RNA-bd_sf"/>
</dbReference>
<name>A0AAU7FAI1_9NEIS</name>
<dbReference type="CDD" id="cd00165">
    <property type="entry name" value="S4"/>
    <property type="match status" value="1"/>
</dbReference>
<dbReference type="Pfam" id="PF01479">
    <property type="entry name" value="S4"/>
    <property type="match status" value="1"/>
</dbReference>
<dbReference type="GO" id="GO:0034605">
    <property type="term" value="P:cellular response to heat"/>
    <property type="evidence" value="ECO:0007669"/>
    <property type="project" value="InterPro"/>
</dbReference>
<evidence type="ECO:0000256" key="1">
    <source>
        <dbReference type="ARBA" id="ARBA00008396"/>
    </source>
</evidence>
<dbReference type="Gene3D" id="3.10.290.10">
    <property type="entry name" value="RNA-binding S4 domain"/>
    <property type="match status" value="1"/>
</dbReference>
<keyword evidence="3" id="KW-0238">DNA-binding</keyword>
<dbReference type="PROSITE" id="PS50889">
    <property type="entry name" value="S4"/>
    <property type="match status" value="1"/>
</dbReference>
<dbReference type="SMART" id="SM00363">
    <property type="entry name" value="S4"/>
    <property type="match status" value="1"/>
</dbReference>
<reference evidence="6" key="1">
    <citation type="submission" date="2024-05" db="EMBL/GenBank/DDBJ databases">
        <authorList>
            <person name="Yang L."/>
            <person name="Pan L."/>
        </authorList>
    </citation>
    <scope>NUCLEOTIDE SEQUENCE</scope>
    <source>
        <strain evidence="6">FCG-7</strain>
    </source>
</reference>
<accession>A0AAU7FAI1</accession>
<dbReference type="RefSeq" id="WP_348945039.1">
    <property type="nucleotide sequence ID" value="NZ_CP157355.1"/>
</dbReference>
<dbReference type="InterPro" id="IPR002942">
    <property type="entry name" value="S4_RNA-bd"/>
</dbReference>
<dbReference type="SUPFAM" id="SSF55174">
    <property type="entry name" value="Alpha-L RNA-binding motif"/>
    <property type="match status" value="1"/>
</dbReference>
<protein>
    <submittedName>
        <fullName evidence="6">RNA-binding S4 domain-containing protein</fullName>
    </submittedName>
</protein>
<comment type="similarity">
    <text evidence="1">Belongs to the HSP15 family.</text>
</comment>
<evidence type="ECO:0000313" key="6">
    <source>
        <dbReference type="EMBL" id="XBM00701.1"/>
    </source>
</evidence>
<proteinExistence type="inferred from homology"/>
<keyword evidence="2 4" id="KW-0694">RNA-binding</keyword>
<organism evidence="6">
    <name type="scientific">Chitinibacter mangrovi</name>
    <dbReference type="NCBI Taxonomy" id="3153927"/>
    <lineage>
        <taxon>Bacteria</taxon>
        <taxon>Pseudomonadati</taxon>
        <taxon>Pseudomonadota</taxon>
        <taxon>Betaproteobacteria</taxon>
        <taxon>Neisseriales</taxon>
        <taxon>Chitinibacteraceae</taxon>
        <taxon>Chitinibacter</taxon>
    </lineage>
</organism>
<sequence>MRLDKWLWAARFFKTRSIASSAIEAGHVNLNGERAKPARQLKLGDCLLIRAPHGEFEVEVMQLAEQRCAAELAKTRYTETARSVEKRQRDAFAKALQPSFDHPQIKGRPTKKWRRLLTTLDHS</sequence>
<dbReference type="KEGG" id="cmav:ABHF33_16875"/>
<dbReference type="GO" id="GO:0003677">
    <property type="term" value="F:DNA binding"/>
    <property type="evidence" value="ECO:0007669"/>
    <property type="project" value="UniProtKB-KW"/>
</dbReference>
<feature type="domain" description="RNA-binding S4" evidence="5">
    <location>
        <begin position="1"/>
        <end position="66"/>
    </location>
</feature>
<dbReference type="InterPro" id="IPR025708">
    <property type="entry name" value="HSP15"/>
</dbReference>
<evidence type="ECO:0000259" key="5">
    <source>
        <dbReference type="SMART" id="SM00363"/>
    </source>
</evidence>
<evidence type="ECO:0000256" key="2">
    <source>
        <dbReference type="ARBA" id="ARBA00022884"/>
    </source>
</evidence>
<dbReference type="AlphaFoldDB" id="A0AAU7FAI1"/>
<dbReference type="GO" id="GO:0003727">
    <property type="term" value="F:single-stranded RNA binding"/>
    <property type="evidence" value="ECO:0007669"/>
    <property type="project" value="InterPro"/>
</dbReference>